<feature type="compositionally biased region" description="Basic and acidic residues" evidence="1">
    <location>
        <begin position="683"/>
        <end position="692"/>
    </location>
</feature>
<sequence>MSSSKITKNKDPNSLLNLQYEYLIVNKLKSIITQGNLYNLIIDTKIEPILYRIISKQHLLRLVTSIEFIDAKRKPNKFMSAIYLVDLTIYNMKCIITDVQKNRYKSGHALFLATPTDPKTIHFFKSNQFMGNEQIFNYFNQSDSIKFIQIGLYPEESRVFLTDNKTKNSMPIYFNDNCSELVRHQIKLAARSLLNLMIITGEFPFVRYYSPQHPTHRASTLCEFIAEEFQRQIDEYCRVNDDYPPPYTPDKPRSILLITDRTLDLYAPLLHEFTYQAMAMDIVESLERNGVYKYSAENEAGEKMDIEAKLDDEDDEDWINIRHLHIIESSEIIFNKISELIKNNPLMIDRSKASTSSDLMYIVAHLKGFDEERKKLTLHKTLIDECLDLNADRKLAELAADFEQTCCAQGVNFEGERNRHLHDDLIVLLSRDDLHINDKMRLILIYAFYRGGLIESDFKKLTKFIGVNDLQIIGLISRCFVNLAKLGFPVIKPSIKDKPMTKHTFHRINNEGTYNTSRFQPALKNVLTNLTRFQLDEEWFPYFRDKPLVNDIPDKKSHSSTNSSNSSATLPTSGSLRNPRIKAQWASSASLRHANSLTSTRSSSSIPKQRIFVYVAGGITYSEMRSVYELSHELGRDMYIGSESIINPRDFLIGLQDVDTNKGIRDLELNLSRELEKAESEIPRYLYEDERPPAPPVQSPAVTKMNQFDEQVRKQQQMSSSSGAGTGPGLYRKRSDLSTGNSSMADSNGKSKEKKKTSRLKKLFS</sequence>
<feature type="region of interest" description="Disordered" evidence="1">
    <location>
        <begin position="683"/>
        <end position="765"/>
    </location>
</feature>
<feature type="compositionally biased region" description="Polar residues" evidence="1">
    <location>
        <begin position="737"/>
        <end position="748"/>
    </location>
</feature>
<dbReference type="PIRSF" id="PIRSF005715">
    <property type="entry name" value="VPS45_Sec1"/>
    <property type="match status" value="1"/>
</dbReference>
<proteinExistence type="predicted"/>
<dbReference type="EMBL" id="JAGSYN010000139">
    <property type="protein sequence ID" value="KAG7663384.1"/>
    <property type="molecule type" value="Genomic_DNA"/>
</dbReference>
<feature type="region of interest" description="Disordered" evidence="1">
    <location>
        <begin position="553"/>
        <end position="576"/>
    </location>
</feature>
<evidence type="ECO:0000313" key="3">
    <source>
        <dbReference type="Proteomes" id="UP000694255"/>
    </source>
</evidence>
<evidence type="ECO:0000256" key="1">
    <source>
        <dbReference type="SAM" id="MobiDB-lite"/>
    </source>
</evidence>
<gene>
    <name evidence="2" type="ORF">J8A68_003132</name>
</gene>
<name>A0A8J5QK08_9ASCO</name>
<evidence type="ECO:0000313" key="2">
    <source>
        <dbReference type="EMBL" id="KAG7663384.1"/>
    </source>
</evidence>
<dbReference type="Pfam" id="PF00995">
    <property type="entry name" value="Sec1"/>
    <property type="match status" value="1"/>
</dbReference>
<organism evidence="2 3">
    <name type="scientific">[Candida] subhashii</name>
    <dbReference type="NCBI Taxonomy" id="561895"/>
    <lineage>
        <taxon>Eukaryota</taxon>
        <taxon>Fungi</taxon>
        <taxon>Dikarya</taxon>
        <taxon>Ascomycota</taxon>
        <taxon>Saccharomycotina</taxon>
        <taxon>Pichiomycetes</taxon>
        <taxon>Debaryomycetaceae</taxon>
        <taxon>Spathaspora</taxon>
    </lineage>
</organism>
<dbReference type="RefSeq" id="XP_049263616.1">
    <property type="nucleotide sequence ID" value="XM_049406955.1"/>
</dbReference>
<dbReference type="GO" id="GO:0016192">
    <property type="term" value="P:vesicle-mediated transport"/>
    <property type="evidence" value="ECO:0007669"/>
    <property type="project" value="InterPro"/>
</dbReference>
<keyword evidence="3" id="KW-1185">Reference proteome</keyword>
<dbReference type="InterPro" id="IPR001619">
    <property type="entry name" value="Sec1-like"/>
</dbReference>
<feature type="compositionally biased region" description="Basic residues" evidence="1">
    <location>
        <begin position="752"/>
        <end position="765"/>
    </location>
</feature>
<dbReference type="GeneID" id="73469933"/>
<accession>A0A8J5QK08</accession>
<comment type="caution">
    <text evidence="2">The sequence shown here is derived from an EMBL/GenBank/DDBJ whole genome shotgun (WGS) entry which is preliminary data.</text>
</comment>
<dbReference type="PANTHER" id="PTHR11679">
    <property type="entry name" value="VESICLE PROTEIN SORTING-ASSOCIATED"/>
    <property type="match status" value="1"/>
</dbReference>
<feature type="compositionally biased region" description="Polar residues" evidence="1">
    <location>
        <begin position="700"/>
        <end position="723"/>
    </location>
</feature>
<feature type="compositionally biased region" description="Low complexity" evidence="1">
    <location>
        <begin position="559"/>
        <end position="575"/>
    </location>
</feature>
<dbReference type="AlphaFoldDB" id="A0A8J5QK08"/>
<dbReference type="OrthoDB" id="2228at2759"/>
<dbReference type="Proteomes" id="UP000694255">
    <property type="component" value="Unassembled WGS sequence"/>
</dbReference>
<reference evidence="2 3" key="1">
    <citation type="journal article" date="2021" name="DNA Res.">
        <title>Genome analysis of Candida subhashii reveals its hybrid nature and dual mitochondrial genome conformations.</title>
        <authorList>
            <person name="Mixao V."/>
            <person name="Hegedusova E."/>
            <person name="Saus E."/>
            <person name="Pryszcz L.P."/>
            <person name="Cillingova A."/>
            <person name="Nosek J."/>
            <person name="Gabaldon T."/>
        </authorList>
    </citation>
    <scope>NUCLEOTIDE SEQUENCE [LARGE SCALE GENOMIC DNA]</scope>
    <source>
        <strain evidence="2 3">CBS 10753</strain>
    </source>
</reference>
<protein>
    <submittedName>
        <fullName evidence="2">Sec1</fullName>
    </submittedName>
</protein>